<dbReference type="EMBL" id="KV449318">
    <property type="protein sequence ID" value="OAX31618.1"/>
    <property type="molecule type" value="Genomic_DNA"/>
</dbReference>
<name>A0A1B7MGA4_9AGAM</name>
<evidence type="ECO:0000313" key="2">
    <source>
        <dbReference type="Proteomes" id="UP000092154"/>
    </source>
</evidence>
<dbReference type="InParanoid" id="A0A1B7MGA4"/>
<dbReference type="AlphaFoldDB" id="A0A1B7MGA4"/>
<proteinExistence type="predicted"/>
<keyword evidence="2" id="KW-1185">Reference proteome</keyword>
<dbReference type="Proteomes" id="UP000092154">
    <property type="component" value="Unassembled WGS sequence"/>
</dbReference>
<protein>
    <submittedName>
        <fullName evidence="1">Uncharacterized protein</fullName>
    </submittedName>
</protein>
<sequence>MNTKSTRSLNHHAAVLSYSFRDSTRAYSGCLDNGMREHVHSSLLPNMALIFCIGLISRHKSDVSGRTCQRSRSTLLWTRHQSVVLKPVVIF</sequence>
<organism evidence="1 2">
    <name type="scientific">Rhizopogon vinicolor AM-OR11-026</name>
    <dbReference type="NCBI Taxonomy" id="1314800"/>
    <lineage>
        <taxon>Eukaryota</taxon>
        <taxon>Fungi</taxon>
        <taxon>Dikarya</taxon>
        <taxon>Basidiomycota</taxon>
        <taxon>Agaricomycotina</taxon>
        <taxon>Agaricomycetes</taxon>
        <taxon>Agaricomycetidae</taxon>
        <taxon>Boletales</taxon>
        <taxon>Suillineae</taxon>
        <taxon>Rhizopogonaceae</taxon>
        <taxon>Rhizopogon</taxon>
    </lineage>
</organism>
<evidence type="ECO:0000313" key="1">
    <source>
        <dbReference type="EMBL" id="OAX31618.1"/>
    </source>
</evidence>
<gene>
    <name evidence="1" type="ORF">K503DRAFT_64564</name>
</gene>
<reference evidence="1 2" key="1">
    <citation type="submission" date="2016-06" db="EMBL/GenBank/DDBJ databases">
        <title>Comparative genomics of the ectomycorrhizal sister species Rhizopogon vinicolor and Rhizopogon vesiculosus (Basidiomycota: Boletales) reveals a divergence of the mating type B locus.</title>
        <authorList>
            <consortium name="DOE Joint Genome Institute"/>
            <person name="Mujic A.B."/>
            <person name="Kuo A."/>
            <person name="Tritt A."/>
            <person name="Lipzen A."/>
            <person name="Chen C."/>
            <person name="Johnson J."/>
            <person name="Sharma A."/>
            <person name="Barry K."/>
            <person name="Grigoriev I.V."/>
            <person name="Spatafora J.W."/>
        </authorList>
    </citation>
    <scope>NUCLEOTIDE SEQUENCE [LARGE SCALE GENOMIC DNA]</scope>
    <source>
        <strain evidence="1 2">AM-OR11-026</strain>
    </source>
</reference>
<accession>A0A1B7MGA4</accession>